<dbReference type="InterPro" id="IPR018244">
    <property type="entry name" value="Allrgn_V5/Tpx1_CS"/>
</dbReference>
<evidence type="ECO:0000256" key="1">
    <source>
        <dbReference type="ARBA" id="ARBA00023157"/>
    </source>
</evidence>
<dbReference type="Pfam" id="PF00188">
    <property type="entry name" value="CAP"/>
    <property type="match status" value="1"/>
</dbReference>
<keyword evidence="1" id="KW-1015">Disulfide bond</keyword>
<dbReference type="GeneID" id="102807451"/>
<feature type="chain" id="PRO_5047354530" evidence="2">
    <location>
        <begin position="18"/>
        <end position="263"/>
    </location>
</feature>
<accession>A0ABM0MJA6</accession>
<feature type="signal peptide" evidence="2">
    <location>
        <begin position="1"/>
        <end position="17"/>
    </location>
</feature>
<dbReference type="InterPro" id="IPR035940">
    <property type="entry name" value="CAP_sf"/>
</dbReference>
<dbReference type="Proteomes" id="UP000694865">
    <property type="component" value="Unplaced"/>
</dbReference>
<dbReference type="SUPFAM" id="SSF55797">
    <property type="entry name" value="PR-1-like"/>
    <property type="match status" value="1"/>
</dbReference>
<evidence type="ECO:0000259" key="3">
    <source>
        <dbReference type="SMART" id="SM00198"/>
    </source>
</evidence>
<evidence type="ECO:0000313" key="5">
    <source>
        <dbReference type="RefSeq" id="XP_006820097.1"/>
    </source>
</evidence>
<dbReference type="SMART" id="SM00198">
    <property type="entry name" value="SCP"/>
    <property type="match status" value="1"/>
</dbReference>
<dbReference type="PRINTS" id="PR00837">
    <property type="entry name" value="V5TPXLIKE"/>
</dbReference>
<dbReference type="InterPro" id="IPR014044">
    <property type="entry name" value="CAP_dom"/>
</dbReference>
<proteinExistence type="predicted"/>
<gene>
    <name evidence="5" type="primary">LOC102807451</name>
</gene>
<keyword evidence="2" id="KW-0732">Signal</keyword>
<dbReference type="Gene3D" id="3.40.33.10">
    <property type="entry name" value="CAP"/>
    <property type="match status" value="1"/>
</dbReference>
<dbReference type="PANTHER" id="PTHR10334">
    <property type="entry name" value="CYSTEINE-RICH SECRETORY PROTEIN-RELATED"/>
    <property type="match status" value="1"/>
</dbReference>
<dbReference type="InterPro" id="IPR001283">
    <property type="entry name" value="CRISP-related"/>
</dbReference>
<evidence type="ECO:0000256" key="2">
    <source>
        <dbReference type="SAM" id="SignalP"/>
    </source>
</evidence>
<dbReference type="InterPro" id="IPR002172">
    <property type="entry name" value="LDrepeatLR_classA_rpt"/>
</dbReference>
<name>A0ABM0MJA6_SACKO</name>
<dbReference type="CDD" id="cd00112">
    <property type="entry name" value="LDLa"/>
    <property type="match status" value="1"/>
</dbReference>
<dbReference type="RefSeq" id="XP_006820097.1">
    <property type="nucleotide sequence ID" value="XM_006820034.1"/>
</dbReference>
<dbReference type="PROSITE" id="PS01009">
    <property type="entry name" value="CRISP_1"/>
    <property type="match status" value="1"/>
</dbReference>
<protein>
    <submittedName>
        <fullName evidence="5">Cysteine-rich secretory protein LCCL domain-containing 1-like</fullName>
    </submittedName>
</protein>
<keyword evidence="4" id="KW-1185">Reference proteome</keyword>
<organism evidence="4 5">
    <name type="scientific">Saccoglossus kowalevskii</name>
    <name type="common">Acorn worm</name>
    <dbReference type="NCBI Taxonomy" id="10224"/>
    <lineage>
        <taxon>Eukaryota</taxon>
        <taxon>Metazoa</taxon>
        <taxon>Hemichordata</taxon>
        <taxon>Enteropneusta</taxon>
        <taxon>Harrimaniidae</taxon>
        <taxon>Saccoglossus</taxon>
    </lineage>
</organism>
<sequence>MKFIILFAVAASGMVSAAGIIKNKYVKSITRARREEHPLASQLCIDFFGANYPYKCSSAAICLYCPGDIGDGVCQVCNGNSQCPNGEDEEGCEDYSEDYGDAGGQCQVPNQSKIGTGGMAVLQSQMLEAHNYFRCLHGAVAMTTSQTAIDDAIIAAANCTAAGTLIHSYPGENLASMSSEISEATGYGLTKLWYDEIADYNYNDPDSSTGVIGHFTQVVWAASTNLGCAYNVDTVNDRVYVACEYEPYGNYIGQYTSNVNTPI</sequence>
<reference evidence="5" key="1">
    <citation type="submission" date="2025-08" db="UniProtKB">
        <authorList>
            <consortium name="RefSeq"/>
        </authorList>
    </citation>
    <scope>IDENTIFICATION</scope>
    <source>
        <tissue evidence="5">Testes</tissue>
    </source>
</reference>
<evidence type="ECO:0000313" key="4">
    <source>
        <dbReference type="Proteomes" id="UP000694865"/>
    </source>
</evidence>
<feature type="domain" description="SCP" evidence="3">
    <location>
        <begin position="121"/>
        <end position="253"/>
    </location>
</feature>